<comment type="caution">
    <text evidence="2">The sequence shown here is derived from an EMBL/GenBank/DDBJ whole genome shotgun (WGS) entry which is preliminary data.</text>
</comment>
<dbReference type="PANTHER" id="PTHR36933">
    <property type="entry name" value="SLL0788 PROTEIN"/>
    <property type="match status" value="1"/>
</dbReference>
<reference evidence="2 3" key="1">
    <citation type="submission" date="2019-07" db="EMBL/GenBank/DDBJ databases">
        <title>Whole genome shotgun sequence of Deinococcus cellulosilyticus NBRC 106333.</title>
        <authorList>
            <person name="Hosoyama A."/>
            <person name="Uohara A."/>
            <person name="Ohji S."/>
            <person name="Ichikawa N."/>
        </authorList>
    </citation>
    <scope>NUCLEOTIDE SEQUENCE [LARGE SCALE GENOMIC DNA]</scope>
    <source>
        <strain evidence="2 3">NBRC 106333</strain>
    </source>
</reference>
<proteinExistence type="predicted"/>
<keyword evidence="3" id="KW-1185">Reference proteome</keyword>
<dbReference type="Gene3D" id="1.20.1260.10">
    <property type="match status" value="1"/>
</dbReference>
<dbReference type="RefSeq" id="WP_146886445.1">
    <property type="nucleotide sequence ID" value="NZ_BJXB01000016.1"/>
</dbReference>
<dbReference type="InterPro" id="IPR005183">
    <property type="entry name" value="DUF305_CopM-like"/>
</dbReference>
<dbReference type="EMBL" id="BJXB01000016">
    <property type="protein sequence ID" value="GEM47850.1"/>
    <property type="molecule type" value="Genomic_DNA"/>
</dbReference>
<name>A0A511N4S4_DEIC1</name>
<protein>
    <submittedName>
        <fullName evidence="2">DUF305 domain-containing protein</fullName>
    </submittedName>
</protein>
<evidence type="ECO:0000313" key="2">
    <source>
        <dbReference type="EMBL" id="GEM47850.1"/>
    </source>
</evidence>
<accession>A0A511N4S4</accession>
<gene>
    <name evidence="2" type="ORF">DC3_34850</name>
</gene>
<dbReference type="OrthoDB" id="26872at2"/>
<dbReference type="AlphaFoldDB" id="A0A511N4S4"/>
<feature type="domain" description="DUF305" evidence="1">
    <location>
        <begin position="35"/>
        <end position="185"/>
    </location>
</feature>
<dbReference type="PANTHER" id="PTHR36933:SF1">
    <property type="entry name" value="SLL0788 PROTEIN"/>
    <property type="match status" value="1"/>
</dbReference>
<evidence type="ECO:0000259" key="1">
    <source>
        <dbReference type="Pfam" id="PF03713"/>
    </source>
</evidence>
<evidence type="ECO:0000313" key="3">
    <source>
        <dbReference type="Proteomes" id="UP000321306"/>
    </source>
</evidence>
<organism evidence="2 3">
    <name type="scientific">Deinococcus cellulosilyticus (strain DSM 18568 / NBRC 106333 / KACC 11606 / 5516J-15)</name>
    <dbReference type="NCBI Taxonomy" id="1223518"/>
    <lineage>
        <taxon>Bacteria</taxon>
        <taxon>Thermotogati</taxon>
        <taxon>Deinococcota</taxon>
        <taxon>Deinococci</taxon>
        <taxon>Deinococcales</taxon>
        <taxon>Deinococcaceae</taxon>
        <taxon>Deinococcus</taxon>
    </lineage>
</organism>
<dbReference type="InterPro" id="IPR012347">
    <property type="entry name" value="Ferritin-like"/>
</dbReference>
<dbReference type="Pfam" id="PF03713">
    <property type="entry name" value="DUF305"/>
    <property type="match status" value="1"/>
</dbReference>
<sequence length="206" mass="22682">MKTTQATLFAVLTLLAGGAGGYLLKAQQSQPTAADVVFAQDMMTHHSQAVDMANRIYVRLLAEQKLSQQDEFMKYLSYDIITSQSNQNGQMLGWLSLWNKPATNPSPMDMQAMGMATPEQVAALSSLPLNEAKTSFLQLMIRHHQGGVMMAEDALKSARTDVVKNMAQRVVQAQTSEIEGMKSMLEKLNAEPLPDLEDMPGMEHGH</sequence>
<dbReference type="Proteomes" id="UP000321306">
    <property type="component" value="Unassembled WGS sequence"/>
</dbReference>